<dbReference type="GO" id="GO:0009279">
    <property type="term" value="C:cell outer membrane"/>
    <property type="evidence" value="ECO:0007669"/>
    <property type="project" value="TreeGrafter"/>
</dbReference>
<accession>A0A8T6QS07</accession>
<dbReference type="Gene3D" id="3.40.50.300">
    <property type="entry name" value="P-loop containing nucleotide triphosphate hydrolases"/>
    <property type="match status" value="1"/>
</dbReference>
<dbReference type="InterPro" id="IPR027417">
    <property type="entry name" value="P-loop_NTPase"/>
</dbReference>
<sequence length="1064" mass="123909">MPSSPSPKNFQDILRQRQQSSFVGRKDQLDLFRQNLTYSPEDARRYFVFNPWGQGGVGKTTLLRQFREIARSQGGITAYIDEGERDIPGVMARFARDLAQQGYELPEFSKRYRLYRQKQEELEADPEAPQGFSALIGRTMAKTAVKLGRQVPGAGVAFDLVDEEAVATQAGEWATFVAKKLGNKDEVHLIRDPVAVLTPLFLQDWGRVASQVDVVLIFDTYERTGEFLDDWLRDVLQGSYGEVPINFLWVMAGREELNRNRWATYEGIMIRLPLEPFSEAEAQQYLASKGVTDPGTVAMILNLSGCLPLLVATLAEGTPDHPDQVGDASDTAVARFLKWESDPQRRQVALDAALPRSLNQDIIAQLRPDDGADELFVWLKQKPFVRERTDGWAYHDVVRAQMLRHKRLTSPQSWAYLHGKLADYYQAQCGALALEENDRYTDLTWQVHQLNGMYHRLCQAPQKQLPIVLNEFLVALKNKRTFAERWADVMVQAGKDSEMTAIEYWGHQLAGGLKAYSKDRYDKTLAMFTALINCREIAPQWQPIAFGWRGKTYRLMELYENALDDFNRAIELDPEYQWAMTERSLTHWITGSYEKALQDSNRAIQLNPEYDWAIANRGKTYQLMKRYEKALQDFTRVIELDSKFELVLAERGKTYQLMKRYEEALQDFTRAIELNPEYQWAIAQRGQTYRYMERYEEALQDFTRAIELNPEYQWAIAHRGQTYRLMARYEESLQDFTRAIELNPEYQWAIAQRGQTYRYMERYEEALQDFTRAIELNPEYQWAIAQRGQTYRYMERYEDALQDFTRVIELVPKYDWAIAQRGQTYQLMERYEEALQDFTRAIELVPKYDWAIAHRGQTYQLMERYDEALQDFTRAIELVPKYDWAIAHRGKTYQLMERYDEALQDFTRAIELDPKYDWAIANCCLTYLLSGQYHEAIENCNLALELDSKNPHCLLIRGTVYKVLQQLEFAEADFSAAIQLTQAEYEKDPSDGHNIFPLALCHLAAGNEEQAKRYYRDALHCQASRQSIQDAIQDLKTFLKIFPDHRLARQARQVLQKALQNRSG</sequence>
<feature type="repeat" description="TPR" evidence="3">
    <location>
        <begin position="645"/>
        <end position="678"/>
    </location>
</feature>
<feature type="repeat" description="TPR" evidence="3">
    <location>
        <begin position="815"/>
        <end position="848"/>
    </location>
</feature>
<reference evidence="4" key="2">
    <citation type="journal article" date="2015" name="Genome Announc.">
        <title>Draft Genome Sequence of Filamentous Marine Cyanobacterium Lyngbya confervoides Strain BDU141951.</title>
        <authorList>
            <person name="Chandrababunaidu M.M."/>
            <person name="Sen D."/>
            <person name="Tripathy S."/>
        </authorList>
    </citation>
    <scope>NUCLEOTIDE SEQUENCE</scope>
    <source>
        <strain evidence="4">BDU141951</strain>
    </source>
</reference>
<dbReference type="GO" id="GO:0046813">
    <property type="term" value="P:receptor-mediated virion attachment to host cell"/>
    <property type="evidence" value="ECO:0007669"/>
    <property type="project" value="TreeGrafter"/>
</dbReference>
<dbReference type="Pfam" id="PF13181">
    <property type="entry name" value="TPR_8"/>
    <property type="match status" value="3"/>
</dbReference>
<evidence type="ECO:0000313" key="4">
    <source>
        <dbReference type="EMBL" id="NEV68360.1"/>
    </source>
</evidence>
<feature type="repeat" description="TPR" evidence="3">
    <location>
        <begin position="747"/>
        <end position="780"/>
    </location>
</feature>
<dbReference type="InterPro" id="IPR019734">
    <property type="entry name" value="TPR_rpt"/>
</dbReference>
<dbReference type="InterPro" id="IPR050498">
    <property type="entry name" value="Ycf3"/>
</dbReference>
<dbReference type="SUPFAM" id="SSF48452">
    <property type="entry name" value="TPR-like"/>
    <property type="match status" value="2"/>
</dbReference>
<gene>
    <name evidence="4" type="ORF">QQ91_014695</name>
</gene>
<proteinExistence type="predicted"/>
<dbReference type="PROSITE" id="PS50005">
    <property type="entry name" value="TPR"/>
    <property type="match status" value="11"/>
</dbReference>
<dbReference type="Gene3D" id="1.25.40.10">
    <property type="entry name" value="Tetratricopeptide repeat domain"/>
    <property type="match status" value="6"/>
</dbReference>
<dbReference type="AlphaFoldDB" id="A0A8T6QS07"/>
<dbReference type="SUPFAM" id="SSF48439">
    <property type="entry name" value="Protein prenylyltransferase"/>
    <property type="match status" value="1"/>
</dbReference>
<feature type="repeat" description="TPR" evidence="3">
    <location>
        <begin position="713"/>
        <end position="746"/>
    </location>
</feature>
<dbReference type="Pfam" id="PF13424">
    <property type="entry name" value="TPR_12"/>
    <property type="match status" value="1"/>
</dbReference>
<feature type="repeat" description="TPR" evidence="3">
    <location>
        <begin position="577"/>
        <end position="610"/>
    </location>
</feature>
<feature type="repeat" description="TPR" evidence="3">
    <location>
        <begin position="543"/>
        <end position="576"/>
    </location>
</feature>
<feature type="repeat" description="TPR" evidence="3">
    <location>
        <begin position="781"/>
        <end position="814"/>
    </location>
</feature>
<reference evidence="4" key="3">
    <citation type="submission" date="2020-02" db="EMBL/GenBank/DDBJ databases">
        <authorList>
            <person name="Sarangi A.N."/>
            <person name="Ghosh S."/>
            <person name="Mukherjee M."/>
            <person name="Tripathy S."/>
        </authorList>
    </citation>
    <scope>NUCLEOTIDE SEQUENCE</scope>
    <source>
        <strain evidence="4">BDU141951</strain>
    </source>
</reference>
<keyword evidence="1" id="KW-0677">Repeat</keyword>
<dbReference type="SUPFAM" id="SSF52540">
    <property type="entry name" value="P-loop containing nucleoside triphosphate hydrolases"/>
    <property type="match status" value="1"/>
</dbReference>
<feature type="repeat" description="TPR" evidence="3">
    <location>
        <begin position="611"/>
        <end position="644"/>
    </location>
</feature>
<dbReference type="PANTHER" id="PTHR44858:SF1">
    <property type="entry name" value="UDP-N-ACETYLGLUCOSAMINE--PEPTIDE N-ACETYLGLUCOSAMINYLTRANSFERASE SPINDLY-RELATED"/>
    <property type="match status" value="1"/>
</dbReference>
<feature type="repeat" description="TPR" evidence="3">
    <location>
        <begin position="679"/>
        <end position="712"/>
    </location>
</feature>
<reference evidence="4" key="1">
    <citation type="submission" date="2014-11" db="EMBL/GenBank/DDBJ databases">
        <authorList>
            <person name="Malar M.C."/>
            <person name="Sen D."/>
            <person name="Tripathy S."/>
        </authorList>
    </citation>
    <scope>NUCLEOTIDE SEQUENCE</scope>
    <source>
        <strain evidence="4">BDU141951</strain>
    </source>
</reference>
<dbReference type="Pfam" id="PF00515">
    <property type="entry name" value="TPR_1"/>
    <property type="match status" value="6"/>
</dbReference>
<name>A0A8T6QS07_9CYAN</name>
<dbReference type="PANTHER" id="PTHR44858">
    <property type="entry name" value="TETRATRICOPEPTIDE REPEAT PROTEIN 6"/>
    <property type="match status" value="1"/>
</dbReference>
<feature type="repeat" description="TPR" evidence="3">
    <location>
        <begin position="883"/>
        <end position="916"/>
    </location>
</feature>
<evidence type="ECO:0000256" key="3">
    <source>
        <dbReference type="PROSITE-ProRule" id="PRU00339"/>
    </source>
</evidence>
<keyword evidence="2 3" id="KW-0802">TPR repeat</keyword>
<organism evidence="4">
    <name type="scientific">Lyngbya confervoides BDU141951</name>
    <dbReference type="NCBI Taxonomy" id="1574623"/>
    <lineage>
        <taxon>Bacteria</taxon>
        <taxon>Bacillati</taxon>
        <taxon>Cyanobacteriota</taxon>
        <taxon>Cyanophyceae</taxon>
        <taxon>Oscillatoriophycideae</taxon>
        <taxon>Oscillatoriales</taxon>
        <taxon>Microcoleaceae</taxon>
        <taxon>Lyngbya</taxon>
    </lineage>
</organism>
<evidence type="ECO:0000256" key="2">
    <source>
        <dbReference type="ARBA" id="ARBA00022803"/>
    </source>
</evidence>
<comment type="caution">
    <text evidence="4">The sequence shown here is derived from an EMBL/GenBank/DDBJ whole genome shotgun (WGS) entry which is preliminary data.</text>
</comment>
<dbReference type="InterPro" id="IPR011990">
    <property type="entry name" value="TPR-like_helical_dom_sf"/>
</dbReference>
<evidence type="ECO:0000256" key="1">
    <source>
        <dbReference type="ARBA" id="ARBA00022737"/>
    </source>
</evidence>
<feature type="repeat" description="TPR" evidence="3">
    <location>
        <begin position="849"/>
        <end position="882"/>
    </location>
</feature>
<dbReference type="PROSITE" id="PS50293">
    <property type="entry name" value="TPR_REGION"/>
    <property type="match status" value="4"/>
</dbReference>
<dbReference type="SMART" id="SM00028">
    <property type="entry name" value="TPR"/>
    <property type="match status" value="13"/>
</dbReference>
<dbReference type="EMBL" id="JTHE02000003">
    <property type="protein sequence ID" value="NEV68360.1"/>
    <property type="molecule type" value="Genomic_DNA"/>
</dbReference>
<protein>
    <submittedName>
        <fullName evidence="4">Tetratricopeptide repeat protein</fullName>
    </submittedName>
</protein>